<dbReference type="EMBL" id="VLKZ01000009">
    <property type="protein sequence ID" value="TWI54508.1"/>
    <property type="molecule type" value="Genomic_DNA"/>
</dbReference>
<dbReference type="RefSeq" id="WP_144451297.1">
    <property type="nucleotide sequence ID" value="NZ_VLKZ01000009.1"/>
</dbReference>
<reference evidence="3 4" key="1">
    <citation type="journal article" date="2015" name="Stand. Genomic Sci.">
        <title>Genomic Encyclopedia of Bacterial and Archaeal Type Strains, Phase III: the genomes of soil and plant-associated and newly described type strains.</title>
        <authorList>
            <person name="Whitman W.B."/>
            <person name="Woyke T."/>
            <person name="Klenk H.P."/>
            <person name="Zhou Y."/>
            <person name="Lilburn T.G."/>
            <person name="Beck B.J."/>
            <person name="De Vos P."/>
            <person name="Vandamme P."/>
            <person name="Eisen J.A."/>
            <person name="Garrity G."/>
            <person name="Hugenholtz P."/>
            <person name="Kyrpides N.C."/>
        </authorList>
    </citation>
    <scope>NUCLEOTIDE SEQUENCE [LARGE SCALE GENOMIC DNA]</scope>
    <source>
        <strain evidence="3 4">CGMCC 1.10116</strain>
    </source>
</reference>
<feature type="region of interest" description="Disordered" evidence="1">
    <location>
        <begin position="29"/>
        <end position="56"/>
    </location>
</feature>
<dbReference type="OrthoDB" id="7793240at2"/>
<feature type="domain" description="Phosphatidic acid phosphatase type 2/haloperoxidase" evidence="2">
    <location>
        <begin position="155"/>
        <end position="239"/>
    </location>
</feature>
<dbReference type="CDD" id="cd03380">
    <property type="entry name" value="PAP2_like_1"/>
    <property type="match status" value="1"/>
</dbReference>
<dbReference type="AlphaFoldDB" id="A0A562QCN7"/>
<keyword evidence="4" id="KW-1185">Reference proteome</keyword>
<evidence type="ECO:0000313" key="3">
    <source>
        <dbReference type="EMBL" id="TWI54508.1"/>
    </source>
</evidence>
<dbReference type="Gene3D" id="1.10.606.10">
    <property type="entry name" value="Vanadium-containing Chloroperoxidase, domain 2"/>
    <property type="match status" value="1"/>
</dbReference>
<dbReference type="PANTHER" id="PTHR34599">
    <property type="entry name" value="PEROXIDASE-RELATED"/>
    <property type="match status" value="1"/>
</dbReference>
<dbReference type="InterPro" id="IPR000326">
    <property type="entry name" value="PAP2/HPO"/>
</dbReference>
<gene>
    <name evidence="3" type="ORF">IQ10_03061</name>
</gene>
<comment type="caution">
    <text evidence="3">The sequence shown here is derived from an EMBL/GenBank/DDBJ whole genome shotgun (WGS) entry which is preliminary data.</text>
</comment>
<dbReference type="InterPro" id="IPR016119">
    <property type="entry name" value="Br/Cl_peroxidase_C"/>
</dbReference>
<proteinExistence type="predicted"/>
<evidence type="ECO:0000259" key="2">
    <source>
        <dbReference type="Pfam" id="PF01569"/>
    </source>
</evidence>
<evidence type="ECO:0000313" key="4">
    <source>
        <dbReference type="Proteomes" id="UP000315711"/>
    </source>
</evidence>
<evidence type="ECO:0000256" key="1">
    <source>
        <dbReference type="SAM" id="MobiDB-lite"/>
    </source>
</evidence>
<dbReference type="GO" id="GO:0004601">
    <property type="term" value="F:peroxidase activity"/>
    <property type="evidence" value="ECO:0007669"/>
    <property type="project" value="InterPro"/>
</dbReference>
<sequence>MRNKPIISTFLAVLFLFILSGCNLEQVNSEEQPENKEQGNEQTSHQGMRWTHENPVTPTAGSWRALEFKDGSSYKVEAPPANDSAETKKELEDLKKLIESRTEEDVEFIMHWQNTTSPNTLWLATTEELIHKYGLMGPESARVHAVVSGATYTSLTATFQAKYEYLRPRPTDLDPSIKLPEGMMVPPHPAYPSGHTATAWTAAYILSYFFPNEKAQLEKTAEKVALSREQMGIHFKSDNDAAKTIAQAVTKDIIGSLKDDNAPTQYTEVKNTGSSHGAGH</sequence>
<dbReference type="Pfam" id="PF01569">
    <property type="entry name" value="PAP2"/>
    <property type="match status" value="1"/>
</dbReference>
<dbReference type="PANTHER" id="PTHR34599:SF1">
    <property type="entry name" value="PHOSPHATIDIC ACID PHOSPHATASE TYPE 2_HALOPEROXIDASE DOMAIN-CONTAINING PROTEIN"/>
    <property type="match status" value="1"/>
</dbReference>
<organism evidence="3 4">
    <name type="scientific">Halalkalibacter nanhaiisediminis</name>
    <dbReference type="NCBI Taxonomy" id="688079"/>
    <lineage>
        <taxon>Bacteria</taxon>
        <taxon>Bacillati</taxon>
        <taxon>Bacillota</taxon>
        <taxon>Bacilli</taxon>
        <taxon>Bacillales</taxon>
        <taxon>Bacillaceae</taxon>
        <taxon>Halalkalibacter</taxon>
    </lineage>
</organism>
<dbReference type="InterPro" id="IPR036938">
    <property type="entry name" value="PAP2/HPO_sf"/>
</dbReference>
<feature type="compositionally biased region" description="Polar residues" evidence="1">
    <location>
        <begin position="262"/>
        <end position="280"/>
    </location>
</feature>
<dbReference type="InterPro" id="IPR052559">
    <property type="entry name" value="V-haloperoxidase"/>
</dbReference>
<dbReference type="SUPFAM" id="SSF48317">
    <property type="entry name" value="Acid phosphatase/Vanadium-dependent haloperoxidase"/>
    <property type="match status" value="1"/>
</dbReference>
<accession>A0A562QCN7</accession>
<dbReference type="PROSITE" id="PS51257">
    <property type="entry name" value="PROKAR_LIPOPROTEIN"/>
    <property type="match status" value="1"/>
</dbReference>
<dbReference type="Proteomes" id="UP000315711">
    <property type="component" value="Unassembled WGS sequence"/>
</dbReference>
<feature type="region of interest" description="Disordered" evidence="1">
    <location>
        <begin position="260"/>
        <end position="280"/>
    </location>
</feature>
<name>A0A562QCN7_9BACI</name>
<protein>
    <submittedName>
        <fullName evidence="3">PAP2 superfamily protein</fullName>
    </submittedName>
</protein>